<dbReference type="InterPro" id="IPR033130">
    <property type="entry name" value="RNase_T2_His_AS_2"/>
</dbReference>
<dbReference type="CDD" id="cd01062">
    <property type="entry name" value="RNase_T2_prok"/>
    <property type="match status" value="1"/>
</dbReference>
<evidence type="ECO:0000256" key="1">
    <source>
        <dbReference type="ARBA" id="ARBA00007469"/>
    </source>
</evidence>
<dbReference type="GO" id="GO:0003723">
    <property type="term" value="F:RNA binding"/>
    <property type="evidence" value="ECO:0007669"/>
    <property type="project" value="InterPro"/>
</dbReference>
<dbReference type="Gene3D" id="3.90.730.10">
    <property type="entry name" value="Ribonuclease T2-like"/>
    <property type="match status" value="1"/>
</dbReference>
<keyword evidence="3" id="KW-0732">Signal</keyword>
<evidence type="ECO:0000313" key="4">
    <source>
        <dbReference type="EMBL" id="SHN69379.1"/>
    </source>
</evidence>
<dbReference type="PROSITE" id="PS00530">
    <property type="entry name" value="RNASE_T2_1"/>
    <property type="match status" value="1"/>
</dbReference>
<dbReference type="InterPro" id="IPR039378">
    <property type="entry name" value="RNase_T2_prok"/>
</dbReference>
<accession>A0A1M7TF44</accession>
<sequence length="212" mass="23783">MRLLLAIAAFWALSGPILADRQRPAGDFDHYILALSWSPAWCAQEGRARGAEQCAPGRRLGFVLHGLWPQYERGWPAWCRSGRRDPSRAESAAMADIMGSAGLAWHQWKKHGRCTGLSAGDYYALMRQAWARVVRPEALRRLERAVRIDARVIEQAFLEANPELTPDAITIVCRDGAIREVRICLNKDLSPRPCAPESARDCRGMARLDPPR</sequence>
<dbReference type="EMBL" id="FRDL01000006">
    <property type="protein sequence ID" value="SHN69379.1"/>
    <property type="molecule type" value="Genomic_DNA"/>
</dbReference>
<proteinExistence type="inferred from homology"/>
<dbReference type="PANTHER" id="PTHR11240">
    <property type="entry name" value="RIBONUCLEASE T2"/>
    <property type="match status" value="1"/>
</dbReference>
<organism evidence="4 5">
    <name type="scientific">Oceanicella actignis</name>
    <dbReference type="NCBI Taxonomy" id="1189325"/>
    <lineage>
        <taxon>Bacteria</taxon>
        <taxon>Pseudomonadati</taxon>
        <taxon>Pseudomonadota</taxon>
        <taxon>Alphaproteobacteria</taxon>
        <taxon>Rhodobacterales</taxon>
        <taxon>Paracoccaceae</taxon>
        <taxon>Oceanicella</taxon>
    </lineage>
</organism>
<dbReference type="AlphaFoldDB" id="A0A1M7TF44"/>
<evidence type="ECO:0000256" key="2">
    <source>
        <dbReference type="RuleBase" id="RU004328"/>
    </source>
</evidence>
<dbReference type="InterPro" id="IPR036430">
    <property type="entry name" value="RNase_T2-like_sf"/>
</dbReference>
<dbReference type="GO" id="GO:0006401">
    <property type="term" value="P:RNA catabolic process"/>
    <property type="evidence" value="ECO:0007669"/>
    <property type="project" value="UniProtKB-ARBA"/>
</dbReference>
<dbReference type="RefSeq" id="WP_072747501.1">
    <property type="nucleotide sequence ID" value="NZ_FOHL01000006.1"/>
</dbReference>
<dbReference type="OrthoDB" id="4720638at2"/>
<dbReference type="InterPro" id="IPR001568">
    <property type="entry name" value="RNase_T2-like"/>
</dbReference>
<dbReference type="PANTHER" id="PTHR11240:SF22">
    <property type="entry name" value="RIBONUCLEASE T2"/>
    <property type="match status" value="1"/>
</dbReference>
<dbReference type="Pfam" id="PF00445">
    <property type="entry name" value="Ribonuclease_T2"/>
    <property type="match status" value="1"/>
</dbReference>
<evidence type="ECO:0000313" key="5">
    <source>
        <dbReference type="Proteomes" id="UP000184066"/>
    </source>
</evidence>
<dbReference type="PROSITE" id="PS00531">
    <property type="entry name" value="RNASE_T2_2"/>
    <property type="match status" value="1"/>
</dbReference>
<dbReference type="InterPro" id="IPR018188">
    <property type="entry name" value="RNase_T2_His_AS_1"/>
</dbReference>
<dbReference type="GO" id="GO:0033897">
    <property type="term" value="F:ribonuclease T2 activity"/>
    <property type="evidence" value="ECO:0007669"/>
    <property type="project" value="InterPro"/>
</dbReference>
<dbReference type="Proteomes" id="UP000184066">
    <property type="component" value="Unassembled WGS sequence"/>
</dbReference>
<feature type="signal peptide" evidence="3">
    <location>
        <begin position="1"/>
        <end position="19"/>
    </location>
</feature>
<gene>
    <name evidence="4" type="ORF">SAMN05216200_10662</name>
</gene>
<reference evidence="4 5" key="1">
    <citation type="submission" date="2016-12" db="EMBL/GenBank/DDBJ databases">
        <authorList>
            <person name="Song W.-J."/>
            <person name="Kurnit D.M."/>
        </authorList>
    </citation>
    <scope>NUCLEOTIDE SEQUENCE [LARGE SCALE GENOMIC DNA]</scope>
    <source>
        <strain evidence="4 5">CGMCC 1.10808</strain>
    </source>
</reference>
<evidence type="ECO:0000256" key="3">
    <source>
        <dbReference type="SAM" id="SignalP"/>
    </source>
</evidence>
<protein>
    <submittedName>
        <fullName evidence="4">Ribonuclease T2</fullName>
    </submittedName>
</protein>
<dbReference type="STRING" id="1189325.SAMN04488119_106140"/>
<comment type="similarity">
    <text evidence="1 2">Belongs to the RNase T2 family.</text>
</comment>
<name>A0A1M7TF44_9RHOB</name>
<feature type="chain" id="PRO_5009929427" evidence="3">
    <location>
        <begin position="20"/>
        <end position="212"/>
    </location>
</feature>
<dbReference type="SUPFAM" id="SSF55895">
    <property type="entry name" value="Ribonuclease Rh-like"/>
    <property type="match status" value="1"/>
</dbReference>
<keyword evidence="5" id="KW-1185">Reference proteome</keyword>